<dbReference type="GO" id="GO:0015074">
    <property type="term" value="P:DNA integration"/>
    <property type="evidence" value="ECO:0007669"/>
    <property type="project" value="InterPro"/>
</dbReference>
<dbReference type="AlphaFoldDB" id="A0A369Z252"/>
<comment type="caution">
    <text evidence="2">The sequence shown here is derived from an EMBL/GenBank/DDBJ whole genome shotgun (WGS) entry which is preliminary data.</text>
</comment>
<dbReference type="InterPro" id="IPR001584">
    <property type="entry name" value="Integrase_cat-core"/>
</dbReference>
<proteinExistence type="predicted"/>
<dbReference type="EMBL" id="QEPW01000003">
    <property type="protein sequence ID" value="RDE95670.1"/>
    <property type="molecule type" value="Genomic_DNA"/>
</dbReference>
<dbReference type="SUPFAM" id="SSF53098">
    <property type="entry name" value="Ribonuclease H-like"/>
    <property type="match status" value="1"/>
</dbReference>
<accession>A0A369Z252</accession>
<evidence type="ECO:0000259" key="1">
    <source>
        <dbReference type="Pfam" id="PF13683"/>
    </source>
</evidence>
<dbReference type="PANTHER" id="PTHR46889:SF4">
    <property type="entry name" value="TRANSPOSASE INSO FOR INSERTION SEQUENCE ELEMENT IS911B-RELATED"/>
    <property type="match status" value="1"/>
</dbReference>
<name>A0A369Z252_HAEPA</name>
<reference evidence="2 3" key="1">
    <citation type="submission" date="2018-05" db="EMBL/GenBank/DDBJ databases">
        <title>Draft Genome Sequences for a Diverse set of 7 Haemophilus Species.</title>
        <authorList>
            <person name="Nichols M."/>
            <person name="Topaz N."/>
            <person name="Wang X."/>
            <person name="Wang X."/>
            <person name="Boxrud D."/>
        </authorList>
    </citation>
    <scope>NUCLEOTIDE SEQUENCE [LARGE SCALE GENOMIC DNA]</scope>
    <source>
        <strain evidence="2 3">C2008001710</strain>
    </source>
</reference>
<sequence length="73" mass="9006">MSRRGNCWDNAPMERWFRSFKYEWMQEGDYITLGQAMDDVRVYVMYYNFVRPHRYNQGLPPVLTKTTYRELLN</sequence>
<dbReference type="InterPro" id="IPR050900">
    <property type="entry name" value="Transposase_IS3/IS150/IS904"/>
</dbReference>
<protein>
    <recommendedName>
        <fullName evidence="1">Integrase catalytic domain-containing protein</fullName>
    </recommendedName>
</protein>
<dbReference type="InterPro" id="IPR012337">
    <property type="entry name" value="RNaseH-like_sf"/>
</dbReference>
<dbReference type="Pfam" id="PF13683">
    <property type="entry name" value="rve_3"/>
    <property type="match status" value="1"/>
</dbReference>
<organism evidence="2 3">
    <name type="scientific">Haemophilus parainfluenzae</name>
    <dbReference type="NCBI Taxonomy" id="729"/>
    <lineage>
        <taxon>Bacteria</taxon>
        <taxon>Pseudomonadati</taxon>
        <taxon>Pseudomonadota</taxon>
        <taxon>Gammaproteobacteria</taxon>
        <taxon>Pasteurellales</taxon>
        <taxon>Pasteurellaceae</taxon>
        <taxon>Haemophilus</taxon>
    </lineage>
</organism>
<evidence type="ECO:0000313" key="2">
    <source>
        <dbReference type="EMBL" id="RDE95670.1"/>
    </source>
</evidence>
<dbReference type="Proteomes" id="UP000253910">
    <property type="component" value="Unassembled WGS sequence"/>
</dbReference>
<dbReference type="OrthoDB" id="5679417at2"/>
<gene>
    <name evidence="2" type="ORF">DPV87_02570</name>
</gene>
<feature type="domain" description="Integrase catalytic" evidence="1">
    <location>
        <begin position="1"/>
        <end position="61"/>
    </location>
</feature>
<dbReference type="PANTHER" id="PTHR46889">
    <property type="entry name" value="TRANSPOSASE INSF FOR INSERTION SEQUENCE IS3B-RELATED"/>
    <property type="match status" value="1"/>
</dbReference>
<evidence type="ECO:0000313" key="3">
    <source>
        <dbReference type="Proteomes" id="UP000253910"/>
    </source>
</evidence>